<evidence type="ECO:0000313" key="1">
    <source>
        <dbReference type="EMBL" id="KAG1782310.1"/>
    </source>
</evidence>
<reference evidence="1" key="1">
    <citation type="journal article" date="2020" name="New Phytol.">
        <title>Comparative genomics reveals dynamic genome evolution in host specialist ectomycorrhizal fungi.</title>
        <authorList>
            <person name="Lofgren L.A."/>
            <person name="Nguyen N.H."/>
            <person name="Vilgalys R."/>
            <person name="Ruytinx J."/>
            <person name="Liao H.L."/>
            <person name="Branco S."/>
            <person name="Kuo A."/>
            <person name="LaButti K."/>
            <person name="Lipzen A."/>
            <person name="Andreopoulos W."/>
            <person name="Pangilinan J."/>
            <person name="Riley R."/>
            <person name="Hundley H."/>
            <person name="Na H."/>
            <person name="Barry K."/>
            <person name="Grigoriev I.V."/>
            <person name="Stajich J.E."/>
            <person name="Kennedy P.G."/>
        </authorList>
    </citation>
    <scope>NUCLEOTIDE SEQUENCE</scope>
    <source>
        <strain evidence="1">DOB743</strain>
    </source>
</reference>
<proteinExistence type="predicted"/>
<dbReference type="Proteomes" id="UP000714275">
    <property type="component" value="Unassembled WGS sequence"/>
</dbReference>
<dbReference type="AlphaFoldDB" id="A0A9P7D6R0"/>
<organism evidence="1 2">
    <name type="scientific">Suillus placidus</name>
    <dbReference type="NCBI Taxonomy" id="48579"/>
    <lineage>
        <taxon>Eukaryota</taxon>
        <taxon>Fungi</taxon>
        <taxon>Dikarya</taxon>
        <taxon>Basidiomycota</taxon>
        <taxon>Agaricomycotina</taxon>
        <taxon>Agaricomycetes</taxon>
        <taxon>Agaricomycetidae</taxon>
        <taxon>Boletales</taxon>
        <taxon>Suillineae</taxon>
        <taxon>Suillaceae</taxon>
        <taxon>Suillus</taxon>
    </lineage>
</organism>
<comment type="caution">
    <text evidence="1">The sequence shown here is derived from an EMBL/GenBank/DDBJ whole genome shotgun (WGS) entry which is preliminary data.</text>
</comment>
<name>A0A9P7D6R0_9AGAM</name>
<protein>
    <submittedName>
        <fullName evidence="1">Uncharacterized protein</fullName>
    </submittedName>
</protein>
<keyword evidence="2" id="KW-1185">Reference proteome</keyword>
<dbReference type="EMBL" id="JABBWD010000003">
    <property type="protein sequence ID" value="KAG1782310.1"/>
    <property type="molecule type" value="Genomic_DNA"/>
</dbReference>
<sequence>MTDWNNIIFNDPSARHPMLPLVVQVMQCIYRTVDPQSPIPSTVGRWHSLSLSYKVEYSGRAPSIVILNLRQGIMSTRFMINLNTMHVHDKLHDCRLSVPQEIIPVLKELRDYVRMIIRERWEAQETRKRAAVHRLERAREQQRGRRIADFILSRVQAFYRCLVDKGLIDEDGVKNLSYDSLDCPACSAKQTSCNMCKVISCSNIDCQASSTMPIVQCFNHRNTKFCTPCLERPGSLPRLGKCPSCARWFCSDELQWCIGRPVSNGDTRGTGPSWPNTDVTRLHPARPLSCQYTTCIGNSQTTGKYHGRYCCNNDCWSRIGTTTCLDCITQDSFTCPCGQYWSCGGCELQAAEPSTSGILTCPGCHRRFCRSCSYIGVCGLCSYEGLCDDCKEDEESIKVEQTVLRCQGCGDFLCEECADIEEKSCCECDGSVCKLCQHDEGDSDYPDVICRKCRAKALQQHHIAFLREVSDCEHLILSLELMFLHTNTATSLRRGNGFR</sequence>
<accession>A0A9P7D6R0</accession>
<dbReference type="OrthoDB" id="2844223at2759"/>
<evidence type="ECO:0000313" key="2">
    <source>
        <dbReference type="Proteomes" id="UP000714275"/>
    </source>
</evidence>
<gene>
    <name evidence="1" type="ORF">EV702DRAFT_996917</name>
</gene>